<accession>A0AAW6UC32</accession>
<proteinExistence type="predicted"/>
<dbReference type="InterPro" id="IPR011664">
    <property type="entry name" value="Abi_system_AbiD/AbiF-like"/>
</dbReference>
<comment type="caution">
    <text evidence="1">The sequence shown here is derived from an EMBL/GenBank/DDBJ whole genome shotgun (WGS) entry which is preliminary data.</text>
</comment>
<keyword evidence="2" id="KW-1185">Reference proteome</keyword>
<protein>
    <submittedName>
        <fullName evidence="1">Abi family protein</fullName>
    </submittedName>
</protein>
<dbReference type="Pfam" id="PF07751">
    <property type="entry name" value="Abi_2"/>
    <property type="match status" value="1"/>
</dbReference>
<dbReference type="Proteomes" id="UP001431532">
    <property type="component" value="Unassembled WGS sequence"/>
</dbReference>
<dbReference type="AlphaFoldDB" id="A0AAW6UC32"/>
<organism evidence="1 2">
    <name type="scientific">Peloplasma aerotolerans</name>
    <dbReference type="NCBI Taxonomy" id="3044389"/>
    <lineage>
        <taxon>Bacteria</taxon>
        <taxon>Bacillati</taxon>
        <taxon>Mycoplasmatota</taxon>
        <taxon>Mollicutes</taxon>
        <taxon>Acholeplasmatales</taxon>
        <taxon>Acholeplasmataceae</taxon>
        <taxon>Peloplasma</taxon>
    </lineage>
</organism>
<dbReference type="EMBL" id="JASCXW010000044">
    <property type="protein sequence ID" value="MDI6453671.1"/>
    <property type="molecule type" value="Genomic_DNA"/>
</dbReference>
<evidence type="ECO:0000313" key="1">
    <source>
        <dbReference type="EMBL" id="MDI6453671.1"/>
    </source>
</evidence>
<dbReference type="RefSeq" id="WP_282840116.1">
    <property type="nucleotide sequence ID" value="NZ_JASCXW010000044.1"/>
</dbReference>
<sequence length="323" mass="38292">MKVVCLNLEQQLIEIKKYVSFKNDKKIKSLLFEKGYYRISRYAKYLHKVSVTEDKPSIEQLIRLYELDKDLRLLFIKYIKDIEIKFRNSIAMYLVKTHPDNPSVYLEETIYTKSKGLFNSSHRKTAILQFPVFLKDIIEKERKIRSSSSKIPDVGSFRKGGKYYREKLPVWTFFEHVDFGTVINIYEYLNGEARKKILIESYGFSKPTKETAFIFDDWMHSIRGVRNKCAHYNRIIGQSGTIIKLYSIENDMLELESSTDLFSRIYSMCKIMDSKQLREFKEEFKRIVRKFEKTGQSAYETNVLPSKWDVQFDIFSSVACEEI</sequence>
<reference evidence="1" key="1">
    <citation type="submission" date="2023-05" db="EMBL/GenBank/DDBJ databases">
        <title>Mariniplasma microaerophilum sp. nov., a novel anaerobic mollicute isolated from terrestrial mud volcano, Taman Peninsula, Russia.</title>
        <authorList>
            <person name="Khomyakova M.A."/>
            <person name="Merkel A.Y."/>
            <person name="Slobodkin A.I."/>
        </authorList>
    </citation>
    <scope>NUCLEOTIDE SEQUENCE</scope>
    <source>
        <strain evidence="1">M4Ah</strain>
    </source>
</reference>
<evidence type="ECO:0000313" key="2">
    <source>
        <dbReference type="Proteomes" id="UP001431532"/>
    </source>
</evidence>
<name>A0AAW6UC32_9MOLU</name>
<gene>
    <name evidence="1" type="ORF">QJ521_08850</name>
</gene>